<accession>A0A9D4CJ22</accession>
<comment type="caution">
    <text evidence="1">The sequence shown here is derived from an EMBL/GenBank/DDBJ whole genome shotgun (WGS) entry which is preliminary data.</text>
</comment>
<reference evidence="1" key="2">
    <citation type="submission" date="2020-11" db="EMBL/GenBank/DDBJ databases">
        <authorList>
            <person name="McCartney M.A."/>
            <person name="Auch B."/>
            <person name="Kono T."/>
            <person name="Mallez S."/>
            <person name="Becker A."/>
            <person name="Gohl D.M."/>
            <person name="Silverstein K.A.T."/>
            <person name="Koren S."/>
            <person name="Bechman K.B."/>
            <person name="Herman A."/>
            <person name="Abrahante J.E."/>
            <person name="Garbe J."/>
        </authorList>
    </citation>
    <scope>NUCLEOTIDE SEQUENCE</scope>
    <source>
        <strain evidence="1">Duluth1</strain>
        <tissue evidence="1">Whole animal</tissue>
    </source>
</reference>
<dbReference type="PANTHER" id="PTHR31751:SF7">
    <property type="entry name" value="THAP-TYPE DOMAIN-CONTAINING PROTEIN"/>
    <property type="match status" value="1"/>
</dbReference>
<reference evidence="1" key="1">
    <citation type="journal article" date="2019" name="bioRxiv">
        <title>The Genome of the Zebra Mussel, Dreissena polymorpha: A Resource for Invasive Species Research.</title>
        <authorList>
            <person name="McCartney M.A."/>
            <person name="Auch B."/>
            <person name="Kono T."/>
            <person name="Mallez S."/>
            <person name="Zhang Y."/>
            <person name="Obille A."/>
            <person name="Becker A."/>
            <person name="Abrahante J.E."/>
            <person name="Garbe J."/>
            <person name="Badalamenti J.P."/>
            <person name="Herman A."/>
            <person name="Mangelson H."/>
            <person name="Liachko I."/>
            <person name="Sullivan S."/>
            <person name="Sone E.D."/>
            <person name="Koren S."/>
            <person name="Silverstein K.A.T."/>
            <person name="Beckman K.B."/>
            <person name="Gohl D.M."/>
        </authorList>
    </citation>
    <scope>NUCLEOTIDE SEQUENCE</scope>
    <source>
        <strain evidence="1">Duluth1</strain>
        <tissue evidence="1">Whole animal</tissue>
    </source>
</reference>
<dbReference type="EMBL" id="JAIWYP010000012">
    <property type="protein sequence ID" value="KAH3725106.1"/>
    <property type="molecule type" value="Genomic_DNA"/>
</dbReference>
<dbReference type="AlphaFoldDB" id="A0A9D4CJ22"/>
<gene>
    <name evidence="1" type="ORF">DPMN_050936</name>
</gene>
<proteinExistence type="predicted"/>
<organism evidence="1 2">
    <name type="scientific">Dreissena polymorpha</name>
    <name type="common">Zebra mussel</name>
    <name type="synonym">Mytilus polymorpha</name>
    <dbReference type="NCBI Taxonomy" id="45954"/>
    <lineage>
        <taxon>Eukaryota</taxon>
        <taxon>Metazoa</taxon>
        <taxon>Spiralia</taxon>
        <taxon>Lophotrochozoa</taxon>
        <taxon>Mollusca</taxon>
        <taxon>Bivalvia</taxon>
        <taxon>Autobranchia</taxon>
        <taxon>Heteroconchia</taxon>
        <taxon>Euheterodonta</taxon>
        <taxon>Imparidentia</taxon>
        <taxon>Neoheterodontei</taxon>
        <taxon>Myida</taxon>
        <taxon>Dreissenoidea</taxon>
        <taxon>Dreissenidae</taxon>
        <taxon>Dreissena</taxon>
    </lineage>
</organism>
<dbReference type="PANTHER" id="PTHR31751">
    <property type="entry name" value="SI:CH211-108C17.2-RELATED-RELATED"/>
    <property type="match status" value="1"/>
</dbReference>
<name>A0A9D4CJ22_DREPO</name>
<keyword evidence="2" id="KW-1185">Reference proteome</keyword>
<sequence length="107" mass="12519">MWLLVFQTNPNKSLHSRDFLVCSTILTSENNYGKMALWSDMLHLKFPSADQFHRIQSTYLVPTIDRYWAAHQQEVISEFKDTEVIVLGKTATCTNDDMFLIKHIVRK</sequence>
<evidence type="ECO:0000313" key="2">
    <source>
        <dbReference type="Proteomes" id="UP000828390"/>
    </source>
</evidence>
<evidence type="ECO:0000313" key="1">
    <source>
        <dbReference type="EMBL" id="KAH3725106.1"/>
    </source>
</evidence>
<protein>
    <submittedName>
        <fullName evidence="1">Uncharacterized protein</fullName>
    </submittedName>
</protein>
<dbReference type="Proteomes" id="UP000828390">
    <property type="component" value="Unassembled WGS sequence"/>
</dbReference>